<sequence length="614" mass="68466">MTSNAKAHRRSLKECLKTILQRRRDDHQDDHLTVGSGILKRKDPSLALLPAFRSLTTLPDFDSSRYDIDQYSISITDQSNGVVPRTANYSQRTILPSERSTSSLSQREIQDAYHYQSQLGRLAQSCSIERDWYSNENASSYLKDSVSGRDLTKAHEFASRESFLSDVPERSFDQLINSEFVHFQSPLSQLAHACNVPSIYRHGASLQASLATLQSGVRSASTLRLQRSMQDLKPNRASAPAPYPMRHASFSPPREPAPVCDPGKEVPSQQAFSSKVILVAEPARVASSRSVRSGRASELEDGLSSINHFSSFCVLDAATPGCPVTATSGDLRFVFDIGEEFCLNTVGVDGASMETVTGQDEDGNVRIHLVIYSPLVNPNSGRSRFVLASLLDITSFITDAASVPDLETISEESIVEEEPKTPTRIHLQQSPKYELAADKLFESCFLPEHRLQTPIQAQKDDIWLDIATEETRKSRSLKSAPGTPRSTSSARSSARSMDDVLDQFLASLQELYSEFFLLGKSPLDENSYEICNVSPKVHALREYMEGHLTKTSLEDKAHLEQQLTQDKSFQMNVRWGVMGNLKQLYCVPLFGRSNITWICFLVEDGRWTGLPLWE</sequence>
<evidence type="ECO:0000313" key="2">
    <source>
        <dbReference type="EMBL" id="KAK5945814.1"/>
    </source>
</evidence>
<accession>A0ABR0RZX5</accession>
<organism evidence="2 3">
    <name type="scientific">Knufia obscura</name>
    <dbReference type="NCBI Taxonomy" id="1635080"/>
    <lineage>
        <taxon>Eukaryota</taxon>
        <taxon>Fungi</taxon>
        <taxon>Dikarya</taxon>
        <taxon>Ascomycota</taxon>
        <taxon>Pezizomycotina</taxon>
        <taxon>Eurotiomycetes</taxon>
        <taxon>Chaetothyriomycetidae</taxon>
        <taxon>Chaetothyriales</taxon>
        <taxon>Trichomeriaceae</taxon>
        <taxon>Knufia</taxon>
    </lineage>
</organism>
<keyword evidence="3" id="KW-1185">Reference proteome</keyword>
<evidence type="ECO:0000256" key="1">
    <source>
        <dbReference type="SAM" id="MobiDB-lite"/>
    </source>
</evidence>
<name>A0ABR0RZX5_9EURO</name>
<gene>
    <name evidence="2" type="ORF">PMZ80_003022</name>
</gene>
<feature type="region of interest" description="Disordered" evidence="1">
    <location>
        <begin position="234"/>
        <end position="265"/>
    </location>
</feature>
<feature type="region of interest" description="Disordered" evidence="1">
    <location>
        <begin position="473"/>
        <end position="494"/>
    </location>
</feature>
<reference evidence="2 3" key="1">
    <citation type="journal article" date="2023" name="Res Sq">
        <title>Genomic and morphological characterization of Knufia obscura isolated from the Mars 2020 spacecraft assembly facility.</title>
        <authorList>
            <person name="Chander A.M."/>
            <person name="Teixeira M.M."/>
            <person name="Singh N.K."/>
            <person name="Williams M.P."/>
            <person name="Parker C.W."/>
            <person name="Leo P."/>
            <person name="Stajich J.E."/>
            <person name="Torok T."/>
            <person name="Tighe S."/>
            <person name="Mason C.E."/>
            <person name="Venkateswaran K."/>
        </authorList>
    </citation>
    <scope>NUCLEOTIDE SEQUENCE [LARGE SCALE GENOMIC DNA]</scope>
    <source>
        <strain evidence="2 3">CCFEE 5817</strain>
    </source>
</reference>
<proteinExistence type="predicted"/>
<feature type="compositionally biased region" description="Low complexity" evidence="1">
    <location>
        <begin position="485"/>
        <end position="494"/>
    </location>
</feature>
<dbReference type="GeneID" id="89996471"/>
<dbReference type="Proteomes" id="UP001334248">
    <property type="component" value="Unassembled WGS sequence"/>
</dbReference>
<comment type="caution">
    <text evidence="2">The sequence shown here is derived from an EMBL/GenBank/DDBJ whole genome shotgun (WGS) entry which is preliminary data.</text>
</comment>
<evidence type="ECO:0000313" key="3">
    <source>
        <dbReference type="Proteomes" id="UP001334248"/>
    </source>
</evidence>
<protein>
    <submittedName>
        <fullName evidence="2">Uncharacterized protein</fullName>
    </submittedName>
</protein>
<dbReference type="RefSeq" id="XP_064733904.1">
    <property type="nucleotide sequence ID" value="XM_064871451.1"/>
</dbReference>
<dbReference type="EMBL" id="JAVHJV010000002">
    <property type="protein sequence ID" value="KAK5945814.1"/>
    <property type="molecule type" value="Genomic_DNA"/>
</dbReference>